<dbReference type="EMBL" id="JAGFNK010000269">
    <property type="protein sequence ID" value="KAI9454634.1"/>
    <property type="molecule type" value="Genomic_DNA"/>
</dbReference>
<proteinExistence type="predicted"/>
<protein>
    <submittedName>
        <fullName evidence="1">Uncharacterized protein</fullName>
    </submittedName>
</protein>
<evidence type="ECO:0000313" key="2">
    <source>
        <dbReference type="Proteomes" id="UP001207468"/>
    </source>
</evidence>
<dbReference type="Proteomes" id="UP001207468">
    <property type="component" value="Unassembled WGS sequence"/>
</dbReference>
<sequence length="262" mass="28310">MAGSKHERGDVGGDIGAIRPSAASLVQSRGERKKGSKSGKDVRRVESERRTTSAEAGEDYEAVVEVRGHDNYTPSHLRYFKKFLESTAVMSLHSCLLKVPSNWSGDLHQLVHHINTQLSSPTSSLLVALQNKNGSLGDSDAAGMPDSWSDGILDIIAVLGEGASSVVEAVQDKWTGHRFLHKTIITHEGLLKQLCVHVAIEQRGQADDGAVQGKEPGHHRGADLMEEGLHGREGCASVGRGMSSLAPAQAPSWGQQSRWWRK</sequence>
<accession>A0ACC0U0A1</accession>
<evidence type="ECO:0000313" key="1">
    <source>
        <dbReference type="EMBL" id="KAI9454634.1"/>
    </source>
</evidence>
<reference evidence="1" key="1">
    <citation type="submission" date="2021-03" db="EMBL/GenBank/DDBJ databases">
        <title>Evolutionary priming and transition to the ectomycorrhizal habit in an iconic lineage of mushroom-forming fungi: is preadaptation a requirement?</title>
        <authorList>
            <consortium name="DOE Joint Genome Institute"/>
            <person name="Looney B.P."/>
            <person name="Miyauchi S."/>
            <person name="Morin E."/>
            <person name="Drula E."/>
            <person name="Courty P.E."/>
            <person name="Chicoki N."/>
            <person name="Fauchery L."/>
            <person name="Kohler A."/>
            <person name="Kuo A."/>
            <person name="LaButti K."/>
            <person name="Pangilinan J."/>
            <person name="Lipzen A."/>
            <person name="Riley R."/>
            <person name="Andreopoulos W."/>
            <person name="He G."/>
            <person name="Johnson J."/>
            <person name="Barry K.W."/>
            <person name="Grigoriev I.V."/>
            <person name="Nagy L."/>
            <person name="Hibbett D."/>
            <person name="Henrissat B."/>
            <person name="Matheny P.B."/>
            <person name="Labbe J."/>
            <person name="Martin A.F."/>
        </authorList>
    </citation>
    <scope>NUCLEOTIDE SEQUENCE</scope>
    <source>
        <strain evidence="1">BPL698</strain>
    </source>
</reference>
<keyword evidence="2" id="KW-1185">Reference proteome</keyword>
<organism evidence="1 2">
    <name type="scientific">Russula earlei</name>
    <dbReference type="NCBI Taxonomy" id="71964"/>
    <lineage>
        <taxon>Eukaryota</taxon>
        <taxon>Fungi</taxon>
        <taxon>Dikarya</taxon>
        <taxon>Basidiomycota</taxon>
        <taxon>Agaricomycotina</taxon>
        <taxon>Agaricomycetes</taxon>
        <taxon>Russulales</taxon>
        <taxon>Russulaceae</taxon>
        <taxon>Russula</taxon>
    </lineage>
</organism>
<comment type="caution">
    <text evidence="1">The sequence shown here is derived from an EMBL/GenBank/DDBJ whole genome shotgun (WGS) entry which is preliminary data.</text>
</comment>
<name>A0ACC0U0A1_9AGAM</name>
<gene>
    <name evidence="1" type="ORF">F5148DRAFT_1151662</name>
</gene>